<dbReference type="RefSeq" id="WP_079602488.1">
    <property type="nucleotide sequence ID" value="NZ_LT670817.1"/>
</dbReference>
<name>A0A1M5PUC0_9BRAD</name>
<evidence type="ECO:0000313" key="2">
    <source>
        <dbReference type="Proteomes" id="UP000189796"/>
    </source>
</evidence>
<dbReference type="Proteomes" id="UP000189796">
    <property type="component" value="Chromosome I"/>
</dbReference>
<dbReference type="EMBL" id="LT670817">
    <property type="protein sequence ID" value="SHH05079.1"/>
    <property type="molecule type" value="Genomic_DNA"/>
</dbReference>
<organism evidence="1 2">
    <name type="scientific">Bradyrhizobium erythrophlei</name>
    <dbReference type="NCBI Taxonomy" id="1437360"/>
    <lineage>
        <taxon>Bacteria</taxon>
        <taxon>Pseudomonadati</taxon>
        <taxon>Pseudomonadota</taxon>
        <taxon>Alphaproteobacteria</taxon>
        <taxon>Hyphomicrobiales</taxon>
        <taxon>Nitrobacteraceae</taxon>
        <taxon>Bradyrhizobium</taxon>
    </lineage>
</organism>
<protein>
    <submittedName>
        <fullName evidence="1">Uncharacterized protein</fullName>
    </submittedName>
</protein>
<reference evidence="1 2" key="1">
    <citation type="submission" date="2016-11" db="EMBL/GenBank/DDBJ databases">
        <authorList>
            <person name="Jaros S."/>
            <person name="Januszkiewicz K."/>
            <person name="Wedrychowicz H."/>
        </authorList>
    </citation>
    <scope>NUCLEOTIDE SEQUENCE [LARGE SCALE GENOMIC DNA]</scope>
    <source>
        <strain evidence="1 2">GAS138</strain>
    </source>
</reference>
<sequence>MLTHLEVEEMGARARRAGVPINMNPITMPAMRPFWDTGWIEEDAGLRLSPVERNICDNLRDMIEHLPDEATNDDLLAIHGNAGGMTDIEVCAFVDQLLDDGWDWEDVLDSMLVPVRNAA</sequence>
<dbReference type="AlphaFoldDB" id="A0A1M5PUC0"/>
<proteinExistence type="predicted"/>
<evidence type="ECO:0000313" key="1">
    <source>
        <dbReference type="EMBL" id="SHH05079.1"/>
    </source>
</evidence>
<accession>A0A1M5PUC0</accession>
<gene>
    <name evidence="1" type="ORF">SAMN05443248_3503</name>
</gene>